<sequence>ENDILNYVHFVLLNFVPNWLLCPATSTIVSKNKVISYRHTLYTYSHLGHNTTSVYFPCLISFSLH</sequence>
<protein>
    <submittedName>
        <fullName evidence="1">Uncharacterized protein</fullName>
    </submittedName>
</protein>
<reference evidence="1" key="1">
    <citation type="submission" date="2014-05" db="EMBL/GenBank/DDBJ databases">
        <authorList>
            <person name="Chronopoulou M."/>
        </authorList>
    </citation>
    <scope>NUCLEOTIDE SEQUENCE</scope>
    <source>
        <tissue evidence="1">Whole organism</tissue>
    </source>
</reference>
<dbReference type="AlphaFoldDB" id="A0A0K2VE42"/>
<name>A0A0K2VE42_LEPSM</name>
<feature type="non-terminal residue" evidence="1">
    <location>
        <position position="1"/>
    </location>
</feature>
<organism evidence="1">
    <name type="scientific">Lepeophtheirus salmonis</name>
    <name type="common">Salmon louse</name>
    <name type="synonym">Caligus salmonis</name>
    <dbReference type="NCBI Taxonomy" id="72036"/>
    <lineage>
        <taxon>Eukaryota</taxon>
        <taxon>Metazoa</taxon>
        <taxon>Ecdysozoa</taxon>
        <taxon>Arthropoda</taxon>
        <taxon>Crustacea</taxon>
        <taxon>Multicrustacea</taxon>
        <taxon>Hexanauplia</taxon>
        <taxon>Copepoda</taxon>
        <taxon>Siphonostomatoida</taxon>
        <taxon>Caligidae</taxon>
        <taxon>Lepeophtheirus</taxon>
    </lineage>
</organism>
<proteinExistence type="predicted"/>
<accession>A0A0K2VE42</accession>
<dbReference type="EMBL" id="HACA01031081">
    <property type="protein sequence ID" value="CDW48442.1"/>
    <property type="molecule type" value="Transcribed_RNA"/>
</dbReference>
<evidence type="ECO:0000313" key="1">
    <source>
        <dbReference type="EMBL" id="CDW48442.1"/>
    </source>
</evidence>